<dbReference type="PANTHER" id="PTHR13237">
    <property type="entry name" value="SOMETHING ABOUT SILENCING PROTEIN 10-RELATED"/>
    <property type="match status" value="1"/>
</dbReference>
<feature type="region of interest" description="Disordered" evidence="3">
    <location>
        <begin position="123"/>
        <end position="184"/>
    </location>
</feature>
<reference evidence="4" key="1">
    <citation type="submission" date="2020-06" db="EMBL/GenBank/DDBJ databases">
        <title>Draft genome of Bugula neritina, a colonial animal packing powerful symbionts and potential medicines.</title>
        <authorList>
            <person name="Rayko M."/>
        </authorList>
    </citation>
    <scope>NUCLEOTIDE SEQUENCE [LARGE SCALE GENOMIC DNA]</scope>
    <source>
        <strain evidence="4">Kwan_BN1</strain>
    </source>
</reference>
<keyword evidence="2" id="KW-0175">Coiled coil</keyword>
<proteinExistence type="inferred from homology"/>
<comment type="similarity">
    <text evidence="1">Belongs to the SAS10 family.</text>
</comment>
<dbReference type="GO" id="GO:0000462">
    <property type="term" value="P:maturation of SSU-rRNA from tricistronic rRNA transcript (SSU-rRNA, 5.8S rRNA, LSU-rRNA)"/>
    <property type="evidence" value="ECO:0007669"/>
    <property type="project" value="TreeGrafter"/>
</dbReference>
<feature type="region of interest" description="Disordered" evidence="3">
    <location>
        <begin position="275"/>
        <end position="308"/>
    </location>
</feature>
<keyword evidence="5" id="KW-1185">Reference proteome</keyword>
<dbReference type="InterPro" id="IPR007146">
    <property type="entry name" value="Sas10/Utp3/C1D"/>
</dbReference>
<dbReference type="Proteomes" id="UP000593567">
    <property type="component" value="Unassembled WGS sequence"/>
</dbReference>
<protein>
    <submittedName>
        <fullName evidence="4">NGDN</fullName>
    </submittedName>
</protein>
<evidence type="ECO:0000256" key="2">
    <source>
        <dbReference type="SAM" id="Coils"/>
    </source>
</evidence>
<dbReference type="EMBL" id="VXIV02003277">
    <property type="protein sequence ID" value="KAF6018772.1"/>
    <property type="molecule type" value="Genomic_DNA"/>
</dbReference>
<dbReference type="AlphaFoldDB" id="A0A7J7IXX3"/>
<sequence length="308" mass="34588">MNQQLTACDIQSSRELISKIKETADKLIERVKGITEQIKTGEFTTKNGISFLDVKNELLGQYNLNIGGVVARKMSGISIEDCEEVDRLVEIRTYIEKSRPIEHKLKYQMEKLLKIAASGGLSNDDPLHLKPNPANMVSKLAGQGSDNSDSEENADGKNASGEKTGVYKPPMMSSSHYAEELSRKEREEKLIAKAKRKALSTAMMRELRAEYSEAPEEVREDMNLHRFKQSKEDKHRIAYEEDNFKRVAVSKQEKRRRSQLQTVSSLDQLTKFGDISALTGGSSGVAGGKKRKSKSKPKSGHKKKKIRM</sequence>
<accession>A0A7J7IXX3</accession>
<feature type="coiled-coil region" evidence="2">
    <location>
        <begin position="10"/>
        <end position="37"/>
    </location>
</feature>
<dbReference type="OrthoDB" id="203440at2759"/>
<evidence type="ECO:0000313" key="5">
    <source>
        <dbReference type="Proteomes" id="UP000593567"/>
    </source>
</evidence>
<name>A0A7J7IXX3_BUGNE</name>
<organism evidence="4 5">
    <name type="scientific">Bugula neritina</name>
    <name type="common">Brown bryozoan</name>
    <name type="synonym">Sertularia neritina</name>
    <dbReference type="NCBI Taxonomy" id="10212"/>
    <lineage>
        <taxon>Eukaryota</taxon>
        <taxon>Metazoa</taxon>
        <taxon>Spiralia</taxon>
        <taxon>Lophotrochozoa</taxon>
        <taxon>Bryozoa</taxon>
        <taxon>Gymnolaemata</taxon>
        <taxon>Cheilostomatida</taxon>
        <taxon>Flustrina</taxon>
        <taxon>Buguloidea</taxon>
        <taxon>Bugulidae</taxon>
        <taxon>Bugula</taxon>
    </lineage>
</organism>
<comment type="caution">
    <text evidence="4">The sequence shown here is derived from an EMBL/GenBank/DDBJ whole genome shotgun (WGS) entry which is preliminary data.</text>
</comment>
<feature type="compositionally biased region" description="Basic residues" evidence="3">
    <location>
        <begin position="288"/>
        <end position="308"/>
    </location>
</feature>
<gene>
    <name evidence="4" type="ORF">EB796_022917</name>
</gene>
<evidence type="ECO:0000313" key="4">
    <source>
        <dbReference type="EMBL" id="KAF6018772.1"/>
    </source>
</evidence>
<evidence type="ECO:0000256" key="3">
    <source>
        <dbReference type="SAM" id="MobiDB-lite"/>
    </source>
</evidence>
<dbReference type="Pfam" id="PF04000">
    <property type="entry name" value="Sas10_Utp3"/>
    <property type="match status" value="1"/>
</dbReference>
<dbReference type="PANTHER" id="PTHR13237:SF9">
    <property type="entry name" value="NEUROGUIDIN"/>
    <property type="match status" value="1"/>
</dbReference>
<dbReference type="GO" id="GO:0032040">
    <property type="term" value="C:small-subunit processome"/>
    <property type="evidence" value="ECO:0007669"/>
    <property type="project" value="TreeGrafter"/>
</dbReference>
<evidence type="ECO:0000256" key="1">
    <source>
        <dbReference type="ARBA" id="ARBA00010979"/>
    </source>
</evidence>